<feature type="transmembrane region" description="Helical" evidence="1">
    <location>
        <begin position="96"/>
        <end position="119"/>
    </location>
</feature>
<keyword evidence="1" id="KW-0472">Membrane</keyword>
<feature type="transmembrane region" description="Helical" evidence="1">
    <location>
        <begin position="125"/>
        <end position="144"/>
    </location>
</feature>
<protein>
    <recommendedName>
        <fullName evidence="4">DUF1453 domain-containing protein</fullName>
    </recommendedName>
</protein>
<comment type="caution">
    <text evidence="2">The sequence shown here is derived from an EMBL/GenBank/DDBJ whole genome shotgun (WGS) entry which is preliminary data.</text>
</comment>
<dbReference type="EMBL" id="BONV01000007">
    <property type="protein sequence ID" value="GIG79164.1"/>
    <property type="molecule type" value="Genomic_DNA"/>
</dbReference>
<accession>A0A8J3M499</accession>
<dbReference type="AlphaFoldDB" id="A0A8J3M499"/>
<sequence length="160" mass="16973">MNELLAAVLALAILALAVYRQMRVRPVNEGRALTLPFVLVVIGVLQGHLVDSAHASMSIALLTAELLVGAALGIVRAYTMRVWRDTRGTLWRRGTAWTILAWLVAIAARFGFVAVGSAAGVAFETGSILIFLGLSLVVQAVVVAHRARSMDSALAVNVEG</sequence>
<proteinExistence type="predicted"/>
<feature type="transmembrane region" description="Helical" evidence="1">
    <location>
        <begin position="55"/>
        <end position="75"/>
    </location>
</feature>
<evidence type="ECO:0008006" key="4">
    <source>
        <dbReference type="Google" id="ProtNLM"/>
    </source>
</evidence>
<gene>
    <name evidence="2" type="ORF">Pka01_22910</name>
</gene>
<evidence type="ECO:0000313" key="3">
    <source>
        <dbReference type="Proteomes" id="UP000630097"/>
    </source>
</evidence>
<keyword evidence="1" id="KW-1133">Transmembrane helix</keyword>
<keyword evidence="1" id="KW-0812">Transmembrane</keyword>
<reference evidence="2 3" key="1">
    <citation type="submission" date="2021-01" db="EMBL/GenBank/DDBJ databases">
        <title>Whole genome shotgun sequence of Planotetraspora kaengkrachanensis NBRC 104272.</title>
        <authorList>
            <person name="Komaki H."/>
            <person name="Tamura T."/>
        </authorList>
    </citation>
    <scope>NUCLEOTIDE SEQUENCE [LARGE SCALE GENOMIC DNA]</scope>
    <source>
        <strain evidence="2 3">NBRC 104272</strain>
    </source>
</reference>
<name>A0A8J3M499_9ACTN</name>
<dbReference type="RefSeq" id="WP_203882633.1">
    <property type="nucleotide sequence ID" value="NZ_BAABHH010000010.1"/>
</dbReference>
<keyword evidence="3" id="KW-1185">Reference proteome</keyword>
<organism evidence="2 3">
    <name type="scientific">Planotetraspora kaengkrachanensis</name>
    <dbReference type="NCBI Taxonomy" id="575193"/>
    <lineage>
        <taxon>Bacteria</taxon>
        <taxon>Bacillati</taxon>
        <taxon>Actinomycetota</taxon>
        <taxon>Actinomycetes</taxon>
        <taxon>Streptosporangiales</taxon>
        <taxon>Streptosporangiaceae</taxon>
        <taxon>Planotetraspora</taxon>
    </lineage>
</organism>
<evidence type="ECO:0000256" key="1">
    <source>
        <dbReference type="SAM" id="Phobius"/>
    </source>
</evidence>
<dbReference type="Proteomes" id="UP000630097">
    <property type="component" value="Unassembled WGS sequence"/>
</dbReference>
<evidence type="ECO:0000313" key="2">
    <source>
        <dbReference type="EMBL" id="GIG79164.1"/>
    </source>
</evidence>